<dbReference type="RefSeq" id="WP_123802915.1">
    <property type="nucleotide sequence ID" value="NZ_RMVG01000025.1"/>
</dbReference>
<dbReference type="OrthoDB" id="5293556at2"/>
<evidence type="ECO:0000313" key="3">
    <source>
        <dbReference type="Proteomes" id="UP000281332"/>
    </source>
</evidence>
<dbReference type="InterPro" id="IPR039536">
    <property type="entry name" value="TetR_C_Proteobacteria"/>
</dbReference>
<dbReference type="EMBL" id="RMVG01000025">
    <property type="protein sequence ID" value="RPD94232.1"/>
    <property type="molecule type" value="Genomic_DNA"/>
</dbReference>
<organism evidence="2 3">
    <name type="scientific">Candidatus Pantoea deserta</name>
    <dbReference type="NCBI Taxonomy" id="1869313"/>
    <lineage>
        <taxon>Bacteria</taxon>
        <taxon>Pseudomonadati</taxon>
        <taxon>Pseudomonadota</taxon>
        <taxon>Gammaproteobacteria</taxon>
        <taxon>Enterobacterales</taxon>
        <taxon>Erwiniaceae</taxon>
        <taxon>Pantoea</taxon>
    </lineage>
</organism>
<accession>A0A3N4NCV6</accession>
<dbReference type="Pfam" id="PF14246">
    <property type="entry name" value="TetR_C_7"/>
    <property type="match status" value="1"/>
</dbReference>
<reference evidence="2 3" key="1">
    <citation type="submission" date="2018-11" db="EMBL/GenBank/DDBJ databases">
        <title>Whole genome sequencing of Pantoea sp. RIT388.</title>
        <authorList>
            <person name="Gan H.M."/>
            <person name="Hudson A.O."/>
        </authorList>
    </citation>
    <scope>NUCLEOTIDE SEQUENCE [LARGE SCALE GENOMIC DNA]</scope>
    <source>
        <strain evidence="2 3">RIT388</strain>
    </source>
</reference>
<protein>
    <recommendedName>
        <fullName evidence="1">Transcriptional regulator TetR C-terminal Proteobacteria type domain-containing protein</fullName>
    </recommendedName>
</protein>
<dbReference type="Proteomes" id="UP000281332">
    <property type="component" value="Unassembled WGS sequence"/>
</dbReference>
<evidence type="ECO:0000259" key="1">
    <source>
        <dbReference type="Pfam" id="PF14246"/>
    </source>
</evidence>
<comment type="caution">
    <text evidence="2">The sequence shown here is derived from an EMBL/GenBank/DDBJ whole genome shotgun (WGS) entry which is preliminary data.</text>
</comment>
<proteinExistence type="predicted"/>
<feature type="domain" description="Transcriptional regulator TetR C-terminal Proteobacteria type" evidence="1">
    <location>
        <begin position="8"/>
        <end position="67"/>
    </location>
</feature>
<name>A0A3N4NCV6_9GAMM</name>
<gene>
    <name evidence="2" type="ORF">BBB56_21355</name>
</gene>
<dbReference type="AlphaFoldDB" id="A0A3N4NCV6"/>
<dbReference type="Gene3D" id="1.10.357.10">
    <property type="entry name" value="Tetracycline Repressor, domain 2"/>
    <property type="match status" value="1"/>
</dbReference>
<evidence type="ECO:0000313" key="2">
    <source>
        <dbReference type="EMBL" id="RPD94232.1"/>
    </source>
</evidence>
<sequence>MKLPLRPGCDRGVLKLYDPREAADDLAGLWLGMTSLEIKLGARKTLSDEEITHRVVHAIALFMRIYAVEP</sequence>
<keyword evidence="3" id="KW-1185">Reference proteome</keyword>